<keyword evidence="5" id="KW-0611">Plant defense</keyword>
<dbReference type="Pfam" id="PF00188">
    <property type="entry name" value="CAP"/>
    <property type="match status" value="1"/>
</dbReference>
<evidence type="ECO:0000256" key="2">
    <source>
        <dbReference type="ARBA" id="ARBA00009923"/>
    </source>
</evidence>
<dbReference type="SUPFAM" id="SSF55797">
    <property type="entry name" value="PR-1-like"/>
    <property type="match status" value="1"/>
</dbReference>
<keyword evidence="4" id="KW-1015">Disulfide bond</keyword>
<dbReference type="HOGENOM" id="CLU_035730_8_1_1"/>
<feature type="domain" description="SCP" evidence="7">
    <location>
        <begin position="22"/>
        <end position="154"/>
    </location>
</feature>
<dbReference type="PRINTS" id="PR00837">
    <property type="entry name" value="V5TPXLIKE"/>
</dbReference>
<dbReference type="SMART" id="SM00198">
    <property type="entry name" value="SCP"/>
    <property type="match status" value="1"/>
</dbReference>
<proteinExistence type="inferred from homology"/>
<sequence length="158" mass="18002">MTIGLIASLFISLSRGYETSSDMVQHFLDSHNQARAKVGVPPLKWEPLLATYARVYSNQRRGDCQLIHSTSPYFGENIFWGQGSHWSARDAVEAWVREEQDYHYETNTCSGPDCTHYTQLVWRNTQMVGCAKIICNSGDTFVTCEYYPPGNYVGSRPY</sequence>
<dbReference type="OMA" id="CEYYPTG"/>
<reference evidence="9" key="1">
    <citation type="journal article" date="2013" name="Science">
        <title>The Amborella genome and the evolution of flowering plants.</title>
        <authorList>
            <consortium name="Amborella Genome Project"/>
        </authorList>
    </citation>
    <scope>NUCLEOTIDE SEQUENCE [LARGE SCALE GENOMIC DNA]</scope>
</reference>
<dbReference type="InterPro" id="IPR014044">
    <property type="entry name" value="CAP_dom"/>
</dbReference>
<dbReference type="InterPro" id="IPR035940">
    <property type="entry name" value="CAP_sf"/>
</dbReference>
<comment type="similarity">
    <text evidence="2">Belongs to the CRISP family.</text>
</comment>
<dbReference type="EMBL" id="KI393807">
    <property type="protein sequence ID" value="ERN07442.1"/>
    <property type="molecule type" value="Genomic_DNA"/>
</dbReference>
<protein>
    <recommendedName>
        <fullName evidence="7">SCP domain-containing protein</fullName>
    </recommendedName>
</protein>
<keyword evidence="9" id="KW-1185">Reference proteome</keyword>
<comment type="function">
    <text evidence="1">Probably involved in the defense reaction of plants against pathogens.</text>
</comment>
<name>W1PBZ3_AMBTC</name>
<dbReference type="Gene3D" id="3.40.33.10">
    <property type="entry name" value="CAP"/>
    <property type="match status" value="1"/>
</dbReference>
<dbReference type="GO" id="GO:0098542">
    <property type="term" value="P:defense response to other organism"/>
    <property type="evidence" value="ECO:0007669"/>
    <property type="project" value="UniProtKB-ARBA"/>
</dbReference>
<feature type="chain" id="PRO_5004808183" description="SCP domain-containing protein" evidence="6">
    <location>
        <begin position="17"/>
        <end position="158"/>
    </location>
</feature>
<dbReference type="Gramene" id="ERN07442">
    <property type="protein sequence ID" value="ERN07442"/>
    <property type="gene ID" value="AMTR_s00019p00250630"/>
</dbReference>
<keyword evidence="5" id="KW-0568">Pathogenesis-related protein</keyword>
<dbReference type="Proteomes" id="UP000017836">
    <property type="component" value="Unassembled WGS sequence"/>
</dbReference>
<dbReference type="InterPro" id="IPR002413">
    <property type="entry name" value="V5_allergen-like"/>
</dbReference>
<dbReference type="PANTHER" id="PTHR10334">
    <property type="entry name" value="CYSTEINE-RICH SECRETORY PROTEIN-RELATED"/>
    <property type="match status" value="1"/>
</dbReference>
<dbReference type="InterPro" id="IPR001283">
    <property type="entry name" value="CRISP-related"/>
</dbReference>
<evidence type="ECO:0000256" key="3">
    <source>
        <dbReference type="ARBA" id="ARBA00022729"/>
    </source>
</evidence>
<evidence type="ECO:0000256" key="5">
    <source>
        <dbReference type="ARBA" id="ARBA00023265"/>
    </source>
</evidence>
<evidence type="ECO:0000313" key="9">
    <source>
        <dbReference type="Proteomes" id="UP000017836"/>
    </source>
</evidence>
<organism evidence="8 9">
    <name type="scientific">Amborella trichopoda</name>
    <dbReference type="NCBI Taxonomy" id="13333"/>
    <lineage>
        <taxon>Eukaryota</taxon>
        <taxon>Viridiplantae</taxon>
        <taxon>Streptophyta</taxon>
        <taxon>Embryophyta</taxon>
        <taxon>Tracheophyta</taxon>
        <taxon>Spermatophyta</taxon>
        <taxon>Magnoliopsida</taxon>
        <taxon>Amborellales</taxon>
        <taxon>Amborellaceae</taxon>
        <taxon>Amborella</taxon>
    </lineage>
</organism>
<keyword evidence="3 6" id="KW-0732">Signal</keyword>
<feature type="signal peptide" evidence="6">
    <location>
        <begin position="1"/>
        <end position="16"/>
    </location>
</feature>
<dbReference type="CDD" id="cd05381">
    <property type="entry name" value="CAP_PR-1"/>
    <property type="match status" value="1"/>
</dbReference>
<evidence type="ECO:0000256" key="4">
    <source>
        <dbReference type="ARBA" id="ARBA00023157"/>
    </source>
</evidence>
<evidence type="ECO:0000256" key="6">
    <source>
        <dbReference type="SAM" id="SignalP"/>
    </source>
</evidence>
<dbReference type="FunFam" id="3.40.33.10:FF:000006">
    <property type="entry name" value="Putative pathogenesis-related protein 1"/>
    <property type="match status" value="1"/>
</dbReference>
<dbReference type="AlphaFoldDB" id="W1PBZ3"/>
<dbReference type="STRING" id="13333.W1PBZ3"/>
<accession>W1PBZ3</accession>
<evidence type="ECO:0000313" key="8">
    <source>
        <dbReference type="EMBL" id="ERN07442.1"/>
    </source>
</evidence>
<dbReference type="GO" id="GO:0005615">
    <property type="term" value="C:extracellular space"/>
    <property type="evidence" value="ECO:0000318"/>
    <property type="project" value="GO_Central"/>
</dbReference>
<dbReference type="PRINTS" id="PR00838">
    <property type="entry name" value="V5ALLERGEN"/>
</dbReference>
<evidence type="ECO:0000256" key="1">
    <source>
        <dbReference type="ARBA" id="ARBA00003143"/>
    </source>
</evidence>
<dbReference type="eggNOG" id="KOG3017">
    <property type="taxonomic scope" value="Eukaryota"/>
</dbReference>
<evidence type="ECO:0000259" key="7">
    <source>
        <dbReference type="SMART" id="SM00198"/>
    </source>
</evidence>
<gene>
    <name evidence="8" type="ORF">AMTR_s00019p00250630</name>
</gene>